<evidence type="ECO:0000313" key="2">
    <source>
        <dbReference type="RefSeq" id="XP_016699895.1"/>
    </source>
</evidence>
<dbReference type="OrthoDB" id="1934719at2759"/>
<gene>
    <name evidence="2" type="primary">LOC107915242</name>
</gene>
<dbReference type="GeneID" id="107915242"/>
<dbReference type="Proteomes" id="UP000818029">
    <property type="component" value="Chromosome D10"/>
</dbReference>
<protein>
    <recommendedName>
        <fullName evidence="3">Reverse transcriptase domain-containing protein</fullName>
    </recommendedName>
</protein>
<evidence type="ECO:0000313" key="1">
    <source>
        <dbReference type="Proteomes" id="UP000818029"/>
    </source>
</evidence>
<reference evidence="1" key="1">
    <citation type="journal article" date="2020" name="Nat. Genet.">
        <title>Genomic diversifications of five Gossypium allopolyploid species and their impact on cotton improvement.</title>
        <authorList>
            <person name="Chen Z.J."/>
            <person name="Sreedasyam A."/>
            <person name="Ando A."/>
            <person name="Song Q."/>
            <person name="De Santiago L.M."/>
            <person name="Hulse-Kemp A.M."/>
            <person name="Ding M."/>
            <person name="Ye W."/>
            <person name="Kirkbride R.C."/>
            <person name="Jenkins J."/>
            <person name="Plott C."/>
            <person name="Lovell J."/>
            <person name="Lin Y.M."/>
            <person name="Vaughn R."/>
            <person name="Liu B."/>
            <person name="Simpson S."/>
            <person name="Scheffler B.E."/>
            <person name="Wen L."/>
            <person name="Saski C.A."/>
            <person name="Grover C.E."/>
            <person name="Hu G."/>
            <person name="Conover J.L."/>
            <person name="Carlson J.W."/>
            <person name="Shu S."/>
            <person name="Boston L.B."/>
            <person name="Williams M."/>
            <person name="Peterson D.G."/>
            <person name="McGee K."/>
            <person name="Jones D.C."/>
            <person name="Wendel J.F."/>
            <person name="Stelly D.M."/>
            <person name="Grimwood J."/>
            <person name="Schmutz J."/>
        </authorList>
    </citation>
    <scope>NUCLEOTIDE SEQUENCE [LARGE SCALE GENOMIC DNA]</scope>
    <source>
        <strain evidence="1">cv. TM-1</strain>
    </source>
</reference>
<dbReference type="PaxDb" id="3635-A0A1U8KBM3"/>
<proteinExistence type="predicted"/>
<dbReference type="STRING" id="3635.A0A1U8KBM3"/>
<name>A0A1U8KBM3_GOSHI</name>
<dbReference type="RefSeq" id="XP_016699895.1">
    <property type="nucleotide sequence ID" value="XM_016844406.1"/>
</dbReference>
<reference evidence="2" key="2">
    <citation type="submission" date="2025-08" db="UniProtKB">
        <authorList>
            <consortium name="RefSeq"/>
        </authorList>
    </citation>
    <scope>IDENTIFICATION</scope>
</reference>
<dbReference type="AlphaFoldDB" id="A0A1U8KBM3"/>
<dbReference type="SMR" id="A0A1U8KBM3"/>
<dbReference type="KEGG" id="ghi:107915242"/>
<keyword evidence="1" id="KW-1185">Reference proteome</keyword>
<accession>A0A1U8KBM3</accession>
<sequence>MPILVGQSQVSLVAGRSIINNSIIVQEIIHSMRIRKGWMTIKVHLEKVYDRVRWDFLNDTLRDAGFPRHLITLIMHSVSTCTMQILWNGPMDEIVPSRDSSQASSIMAILDQFAYFSPLFFASYEYFQSELHWAIFRSAAFSQTDNYKYLQFLG</sequence>
<evidence type="ECO:0008006" key="3">
    <source>
        <dbReference type="Google" id="ProtNLM"/>
    </source>
</evidence>
<organism evidence="1 2">
    <name type="scientific">Gossypium hirsutum</name>
    <name type="common">Upland cotton</name>
    <name type="synonym">Gossypium mexicanum</name>
    <dbReference type="NCBI Taxonomy" id="3635"/>
    <lineage>
        <taxon>Eukaryota</taxon>
        <taxon>Viridiplantae</taxon>
        <taxon>Streptophyta</taxon>
        <taxon>Embryophyta</taxon>
        <taxon>Tracheophyta</taxon>
        <taxon>Spermatophyta</taxon>
        <taxon>Magnoliopsida</taxon>
        <taxon>eudicotyledons</taxon>
        <taxon>Gunneridae</taxon>
        <taxon>Pentapetalae</taxon>
        <taxon>rosids</taxon>
        <taxon>malvids</taxon>
        <taxon>Malvales</taxon>
        <taxon>Malvaceae</taxon>
        <taxon>Malvoideae</taxon>
        <taxon>Gossypium</taxon>
    </lineage>
</organism>